<dbReference type="Proteomes" id="UP000676194">
    <property type="component" value="Chromosome"/>
</dbReference>
<dbReference type="GO" id="GO:0043165">
    <property type="term" value="P:Gram-negative-bacterium-type cell outer membrane assembly"/>
    <property type="evidence" value="ECO:0007669"/>
    <property type="project" value="InterPro"/>
</dbReference>
<dbReference type="RefSeq" id="WP_213497651.1">
    <property type="nucleotide sequence ID" value="NZ_CP074694.1"/>
</dbReference>
<dbReference type="EMBL" id="CP074694">
    <property type="protein sequence ID" value="QVL32761.1"/>
    <property type="molecule type" value="Genomic_DNA"/>
</dbReference>
<evidence type="ECO:0000313" key="2">
    <source>
        <dbReference type="Proteomes" id="UP000676194"/>
    </source>
</evidence>
<dbReference type="AlphaFoldDB" id="A0A8E6B6S2"/>
<sequence>MKAPRGTLERRSFLFFGAASLFASGCTSDGHLSILGYTSRPQYDTTIKTVYVPIFKNKAFQTGPSREEEMALTREVIKQIELKTPYKVVSDPDRADTELKGTILRFQKNLANRNQQNEVREIELVMVIEVVWRDLKTGKVLSNPAKSSTELPGPGFDPRVAPVETGPEKAMPVTLTSTGRALPEVGESNATAQQAAMSRLAVKVAQLMESPWNVSSANCPR</sequence>
<dbReference type="PROSITE" id="PS51257">
    <property type="entry name" value="PROKAR_LIPOPROTEIN"/>
    <property type="match status" value="1"/>
</dbReference>
<keyword evidence="2" id="KW-1185">Reference proteome</keyword>
<protein>
    <submittedName>
        <fullName evidence="1">LptE family protein</fullName>
    </submittedName>
</protein>
<dbReference type="InterPro" id="IPR007485">
    <property type="entry name" value="LPS_assembly_LptE"/>
</dbReference>
<proteinExistence type="predicted"/>
<gene>
    <name evidence="1" type="ORF">KIH39_02240</name>
</gene>
<reference evidence="1" key="1">
    <citation type="submission" date="2021-05" db="EMBL/GenBank/DDBJ databases">
        <title>Complete genome sequence of the cellulolytic planctomycete Telmatocola sphagniphila SP2T and characterization of the first cellulase from planctomycetes.</title>
        <authorList>
            <person name="Rakitin A.L."/>
            <person name="Beletsky A.V."/>
            <person name="Naumoff D.G."/>
            <person name="Kulichevskaya I.S."/>
            <person name="Mardanov A.V."/>
            <person name="Ravin N.V."/>
            <person name="Dedysh S.N."/>
        </authorList>
    </citation>
    <scope>NUCLEOTIDE SEQUENCE</scope>
    <source>
        <strain evidence="1">SP2T</strain>
    </source>
</reference>
<organism evidence="1 2">
    <name type="scientific">Telmatocola sphagniphila</name>
    <dbReference type="NCBI Taxonomy" id="1123043"/>
    <lineage>
        <taxon>Bacteria</taxon>
        <taxon>Pseudomonadati</taxon>
        <taxon>Planctomycetota</taxon>
        <taxon>Planctomycetia</taxon>
        <taxon>Gemmatales</taxon>
        <taxon>Gemmataceae</taxon>
    </lineage>
</organism>
<accession>A0A8E6B6S2</accession>
<evidence type="ECO:0000313" key="1">
    <source>
        <dbReference type="EMBL" id="QVL32761.1"/>
    </source>
</evidence>
<dbReference type="GO" id="GO:0019867">
    <property type="term" value="C:outer membrane"/>
    <property type="evidence" value="ECO:0007669"/>
    <property type="project" value="InterPro"/>
</dbReference>
<name>A0A8E6B6S2_9BACT</name>
<dbReference type="Pfam" id="PF04390">
    <property type="entry name" value="LptE"/>
    <property type="match status" value="1"/>
</dbReference>
<dbReference type="KEGG" id="tsph:KIH39_02240"/>